<evidence type="ECO:0000256" key="2">
    <source>
        <dbReference type="ARBA" id="ARBA00004236"/>
    </source>
</evidence>
<keyword evidence="5" id="KW-0732">Signal</keyword>
<evidence type="ECO:0000256" key="3">
    <source>
        <dbReference type="ARBA" id="ARBA00022475"/>
    </source>
</evidence>
<keyword evidence="10" id="KW-1185">Reference proteome</keyword>
<dbReference type="FunFam" id="3.80.10.10:FF:000383">
    <property type="entry name" value="Leucine-rich repeat receptor protein kinase EMS1"/>
    <property type="match status" value="1"/>
</dbReference>
<dbReference type="PROSITE" id="PS50181">
    <property type="entry name" value="FBOX"/>
    <property type="match status" value="1"/>
</dbReference>
<comment type="caution">
    <text evidence="9">The sequence shown here is derived from an EMBL/GenBank/DDBJ whole genome shotgun (WGS) entry which is preliminary data.</text>
</comment>
<keyword evidence="6" id="KW-0677">Repeat</keyword>
<proteinExistence type="predicted"/>
<keyword evidence="4" id="KW-0433">Leucine-rich repeat</keyword>
<dbReference type="EMBL" id="MCGO01000020">
    <property type="protein sequence ID" value="ORY45313.1"/>
    <property type="molecule type" value="Genomic_DNA"/>
</dbReference>
<dbReference type="AlphaFoldDB" id="A0A1Y2CE46"/>
<dbReference type="InterPro" id="IPR001810">
    <property type="entry name" value="F-box_dom"/>
</dbReference>
<name>A0A1Y2CE46_9FUNG</name>
<dbReference type="InterPro" id="IPR055414">
    <property type="entry name" value="LRR_R13L4/SHOC2-like"/>
</dbReference>
<sequence>MYYNTLHTESTVFGASECSPGPVSSPSTQTDITVALAQAAHSHLQSAIKLRELIHFQSIDEAVLPLGHLNETISVLASYLRMDIALDRPSTNTNTFTGNSGPPQLRNLPRELVEQICAFLPPNSALALRRLSRTFNALLTSSYFARMSLAQHLGPVQTLDSHVVAPGASDLDKQFLHWPASFQRIYISRSLLNRQEIDWKLKGGVGVQIPSCIGDLVNLKSLDLGYSNLVGVIPRELMNLVQLESLKLHENALEGAIPKEIGKLANLRVLNLHSNKLSGEIPVEIAACKSLTYLNFGFNRIQGQLPHEIGELVELRQIVLANNKLSGTIPAELGSLMNLQYLFLQNNDLMGEVPVEINNLANLVACELLRGNPRLTSSFWMAGFRV</sequence>
<dbReference type="Gene3D" id="3.80.10.10">
    <property type="entry name" value="Ribonuclease Inhibitor"/>
    <property type="match status" value="1"/>
</dbReference>
<protein>
    <submittedName>
        <fullName evidence="9">L domain-like protein</fullName>
    </submittedName>
</protein>
<dbReference type="GO" id="GO:0005886">
    <property type="term" value="C:plasma membrane"/>
    <property type="evidence" value="ECO:0007669"/>
    <property type="project" value="UniProtKB-SubCell"/>
</dbReference>
<reference evidence="9 10" key="1">
    <citation type="submission" date="2016-07" db="EMBL/GenBank/DDBJ databases">
        <title>Pervasive Adenine N6-methylation of Active Genes in Fungi.</title>
        <authorList>
            <consortium name="DOE Joint Genome Institute"/>
            <person name="Mondo S.J."/>
            <person name="Dannebaum R.O."/>
            <person name="Kuo R.C."/>
            <person name="Labutti K."/>
            <person name="Haridas S."/>
            <person name="Kuo A."/>
            <person name="Salamov A."/>
            <person name="Ahrendt S.R."/>
            <person name="Lipzen A."/>
            <person name="Sullivan W."/>
            <person name="Andreopoulos W.B."/>
            <person name="Clum A."/>
            <person name="Lindquist E."/>
            <person name="Daum C."/>
            <person name="Ramamoorthy G.K."/>
            <person name="Gryganskyi A."/>
            <person name="Culley D."/>
            <person name="Magnuson J.K."/>
            <person name="James T.Y."/>
            <person name="O'Malley M.A."/>
            <person name="Stajich J.E."/>
            <person name="Spatafora J.W."/>
            <person name="Visel A."/>
            <person name="Grigoriev I.V."/>
        </authorList>
    </citation>
    <scope>NUCLEOTIDE SEQUENCE [LARGE SCALE GENOMIC DNA]</scope>
    <source>
        <strain evidence="9 10">JEL800</strain>
    </source>
</reference>
<evidence type="ECO:0000256" key="1">
    <source>
        <dbReference type="ARBA" id="ARBA00004167"/>
    </source>
</evidence>
<dbReference type="Pfam" id="PF23598">
    <property type="entry name" value="LRR_14"/>
    <property type="match status" value="1"/>
</dbReference>
<dbReference type="Proteomes" id="UP000193642">
    <property type="component" value="Unassembled WGS sequence"/>
</dbReference>
<dbReference type="InterPro" id="IPR032675">
    <property type="entry name" value="LRR_dom_sf"/>
</dbReference>
<evidence type="ECO:0000259" key="8">
    <source>
        <dbReference type="PROSITE" id="PS50181"/>
    </source>
</evidence>
<dbReference type="InterPro" id="IPR051716">
    <property type="entry name" value="Plant_RL_S/T_kinase"/>
</dbReference>
<dbReference type="STRING" id="329046.A0A1Y2CE46"/>
<dbReference type="OrthoDB" id="676979at2759"/>
<evidence type="ECO:0000256" key="4">
    <source>
        <dbReference type="ARBA" id="ARBA00022614"/>
    </source>
</evidence>
<organism evidence="9 10">
    <name type="scientific">Rhizoclosmatium globosum</name>
    <dbReference type="NCBI Taxonomy" id="329046"/>
    <lineage>
        <taxon>Eukaryota</taxon>
        <taxon>Fungi</taxon>
        <taxon>Fungi incertae sedis</taxon>
        <taxon>Chytridiomycota</taxon>
        <taxon>Chytridiomycota incertae sedis</taxon>
        <taxon>Chytridiomycetes</taxon>
        <taxon>Chytridiales</taxon>
        <taxon>Chytriomycetaceae</taxon>
        <taxon>Rhizoclosmatium</taxon>
    </lineage>
</organism>
<dbReference type="SUPFAM" id="SSF52058">
    <property type="entry name" value="L domain-like"/>
    <property type="match status" value="1"/>
</dbReference>
<dbReference type="SUPFAM" id="SSF81383">
    <property type="entry name" value="F-box domain"/>
    <property type="match status" value="1"/>
</dbReference>
<dbReference type="PANTHER" id="PTHR48053:SF126">
    <property type="entry name" value="MDIS1-INTERACTING RECEPTOR LIKE KINASE 2-LIKE ISOFORM X1"/>
    <property type="match status" value="1"/>
</dbReference>
<accession>A0A1Y2CE46</accession>
<evidence type="ECO:0000313" key="9">
    <source>
        <dbReference type="EMBL" id="ORY45313.1"/>
    </source>
</evidence>
<evidence type="ECO:0000313" key="10">
    <source>
        <dbReference type="Proteomes" id="UP000193642"/>
    </source>
</evidence>
<keyword evidence="7" id="KW-0325">Glycoprotein</keyword>
<comment type="subcellular location">
    <subcellularLocation>
        <location evidence="2">Cell membrane</location>
    </subcellularLocation>
    <subcellularLocation>
        <location evidence="1">Membrane</location>
        <topology evidence="1">Single-pass membrane protein</topology>
    </subcellularLocation>
</comment>
<dbReference type="InterPro" id="IPR036047">
    <property type="entry name" value="F-box-like_dom_sf"/>
</dbReference>
<dbReference type="FunFam" id="3.80.10.10:FF:000041">
    <property type="entry name" value="LRR receptor-like serine/threonine-protein kinase ERECTA"/>
    <property type="match status" value="1"/>
</dbReference>
<dbReference type="PANTHER" id="PTHR48053">
    <property type="entry name" value="LEUCINE RICH REPEAT FAMILY PROTEIN, EXPRESSED"/>
    <property type="match status" value="1"/>
</dbReference>
<evidence type="ECO:0000256" key="6">
    <source>
        <dbReference type="ARBA" id="ARBA00022737"/>
    </source>
</evidence>
<feature type="domain" description="F-box" evidence="8">
    <location>
        <begin position="102"/>
        <end position="147"/>
    </location>
</feature>
<dbReference type="Pfam" id="PF00646">
    <property type="entry name" value="F-box"/>
    <property type="match status" value="1"/>
</dbReference>
<evidence type="ECO:0000256" key="7">
    <source>
        <dbReference type="ARBA" id="ARBA00023180"/>
    </source>
</evidence>
<evidence type="ECO:0000256" key="5">
    <source>
        <dbReference type="ARBA" id="ARBA00022729"/>
    </source>
</evidence>
<keyword evidence="3" id="KW-0472">Membrane</keyword>
<gene>
    <name evidence="9" type="ORF">BCR33DRAFT_850153</name>
</gene>
<keyword evidence="3" id="KW-1003">Cell membrane</keyword>
<dbReference type="SMART" id="SM00256">
    <property type="entry name" value="FBOX"/>
    <property type="match status" value="1"/>
</dbReference>